<dbReference type="Proteomes" id="UP001501570">
    <property type="component" value="Unassembled WGS sequence"/>
</dbReference>
<comment type="similarity">
    <text evidence="2">Belongs to the bacterial phospholipase C family.</text>
</comment>
<evidence type="ECO:0000256" key="7">
    <source>
        <dbReference type="ARBA" id="ARBA00048421"/>
    </source>
</evidence>
<dbReference type="CDD" id="cd16014">
    <property type="entry name" value="PLC"/>
    <property type="match status" value="1"/>
</dbReference>
<comment type="catalytic activity">
    <reaction evidence="7">
        <text>a 1,2-diacyl-sn-glycero-3-phosphocholine + H2O = phosphocholine + a 1,2-diacyl-sn-glycerol + H(+)</text>
        <dbReference type="Rhea" id="RHEA:10604"/>
        <dbReference type="ChEBI" id="CHEBI:15377"/>
        <dbReference type="ChEBI" id="CHEBI:15378"/>
        <dbReference type="ChEBI" id="CHEBI:17815"/>
        <dbReference type="ChEBI" id="CHEBI:57643"/>
        <dbReference type="ChEBI" id="CHEBI:295975"/>
        <dbReference type="EC" id="3.1.4.3"/>
    </reaction>
    <physiologicalReaction direction="left-to-right" evidence="7">
        <dbReference type="Rhea" id="RHEA:10605"/>
    </physiologicalReaction>
</comment>
<comment type="caution">
    <text evidence="9">The sequence shown here is derived from an EMBL/GenBank/DDBJ whole genome shotgun (WGS) entry which is preliminary data.</text>
</comment>
<keyword evidence="4" id="KW-0964">Secreted</keyword>
<gene>
    <name evidence="9" type="ORF">GCM10023322_29430</name>
</gene>
<dbReference type="InterPro" id="IPR017850">
    <property type="entry name" value="Alkaline_phosphatase_core_sf"/>
</dbReference>
<dbReference type="PROSITE" id="PS51318">
    <property type="entry name" value="TAT"/>
    <property type="match status" value="1"/>
</dbReference>
<protein>
    <recommendedName>
        <fullName evidence="3">phospholipase C</fullName>
        <ecNumber evidence="3">3.1.4.3</ecNumber>
    </recommendedName>
</protein>
<evidence type="ECO:0000256" key="6">
    <source>
        <dbReference type="ARBA" id="ARBA00023026"/>
    </source>
</evidence>
<dbReference type="PANTHER" id="PTHR31956:SF1">
    <property type="entry name" value="NON-SPECIFIC PHOSPHOLIPASE C1"/>
    <property type="match status" value="1"/>
</dbReference>
<evidence type="ECO:0000256" key="4">
    <source>
        <dbReference type="ARBA" id="ARBA00022512"/>
    </source>
</evidence>
<keyword evidence="5" id="KW-0378">Hydrolase</keyword>
<dbReference type="EC" id="3.1.4.3" evidence="3"/>
<dbReference type="PANTHER" id="PTHR31956">
    <property type="entry name" value="NON-SPECIFIC PHOSPHOLIPASE C4-RELATED"/>
    <property type="match status" value="1"/>
</dbReference>
<evidence type="ECO:0000313" key="9">
    <source>
        <dbReference type="EMBL" id="GAA5185418.1"/>
    </source>
</evidence>
<dbReference type="RefSeq" id="WP_345629897.1">
    <property type="nucleotide sequence ID" value="NZ_BAABJQ010000007.1"/>
</dbReference>
<organism evidence="9 10">
    <name type="scientific">Rugosimonospora acidiphila</name>
    <dbReference type="NCBI Taxonomy" id="556531"/>
    <lineage>
        <taxon>Bacteria</taxon>
        <taxon>Bacillati</taxon>
        <taxon>Actinomycetota</taxon>
        <taxon>Actinomycetes</taxon>
        <taxon>Micromonosporales</taxon>
        <taxon>Micromonosporaceae</taxon>
        <taxon>Rugosimonospora</taxon>
    </lineage>
</organism>
<keyword evidence="10" id="KW-1185">Reference proteome</keyword>
<keyword evidence="6" id="KW-0843">Virulence</keyword>
<keyword evidence="4" id="KW-0134">Cell wall</keyword>
<sequence>MTDTPDPQSGSTGYTRRRLFGSAAAVGGLAAAATVLPPNVQKALAAPPPKHGRLSDIKHVVMLMQENRSFDHYFGTLSGVRGFEDPKAMRLPNGRPVFYQPDPSNPDGYLLPYRLNTTISAAQAIPSMSHAWAVQHQAWNNGAMDNWLPAHLASDGAKKGPYTMGYYTRQDLPFQYALADAFTICDAYHCSVLGPTWPNRFMWMAGTIDADGQYGGPSLETGNVPNGHFSFKTYPERLTEAGVSWKIYHSPGGATGLPPLSALAQYNDATPGSPLYDQALATSPLGQFEYDALNDQLPTVSWLLPPSGFDEHPAGLPAAGATFVASKIDAIAANPDVWAKTVFILSYDENDGLFDHVLPPTPPAGTAGEFVSGTSPSGVKGGGLPTGLGFRVPCIVVSPWTTGGWVSSEVFDHTSQLRLLEQVTGVVESNISEWRRETVGDLTSVFRFKDSKSAPPLPDTNSAYNLAQYEASQLPLPTAPTGVQQVPHQESGSRHRVS</sequence>
<evidence type="ECO:0000256" key="3">
    <source>
        <dbReference type="ARBA" id="ARBA00012018"/>
    </source>
</evidence>
<dbReference type="InterPro" id="IPR006311">
    <property type="entry name" value="TAT_signal"/>
</dbReference>
<dbReference type="EMBL" id="BAABJQ010000007">
    <property type="protein sequence ID" value="GAA5185418.1"/>
    <property type="molecule type" value="Genomic_DNA"/>
</dbReference>
<comment type="subcellular location">
    <subcellularLocation>
        <location evidence="1">Secreted</location>
        <location evidence="1">Cell wall</location>
    </subcellularLocation>
</comment>
<dbReference type="Pfam" id="PF04185">
    <property type="entry name" value="Phosphoesterase"/>
    <property type="match status" value="1"/>
</dbReference>
<evidence type="ECO:0000256" key="1">
    <source>
        <dbReference type="ARBA" id="ARBA00004191"/>
    </source>
</evidence>
<evidence type="ECO:0000256" key="8">
    <source>
        <dbReference type="SAM" id="MobiDB-lite"/>
    </source>
</evidence>
<name>A0ABP9RTC4_9ACTN</name>
<reference evidence="10" key="1">
    <citation type="journal article" date="2019" name="Int. J. Syst. Evol. Microbiol.">
        <title>The Global Catalogue of Microorganisms (GCM) 10K type strain sequencing project: providing services to taxonomists for standard genome sequencing and annotation.</title>
        <authorList>
            <consortium name="The Broad Institute Genomics Platform"/>
            <consortium name="The Broad Institute Genome Sequencing Center for Infectious Disease"/>
            <person name="Wu L."/>
            <person name="Ma J."/>
        </authorList>
    </citation>
    <scope>NUCLEOTIDE SEQUENCE [LARGE SCALE GENOMIC DNA]</scope>
    <source>
        <strain evidence="10">JCM 18304</strain>
    </source>
</reference>
<accession>A0ABP9RTC4</accession>
<evidence type="ECO:0000313" key="10">
    <source>
        <dbReference type="Proteomes" id="UP001501570"/>
    </source>
</evidence>
<proteinExistence type="inferred from homology"/>
<dbReference type="InterPro" id="IPR007312">
    <property type="entry name" value="Phosphoesterase"/>
</dbReference>
<feature type="compositionally biased region" description="Polar residues" evidence="8">
    <location>
        <begin position="481"/>
        <end position="490"/>
    </location>
</feature>
<evidence type="ECO:0000256" key="5">
    <source>
        <dbReference type="ARBA" id="ARBA00022801"/>
    </source>
</evidence>
<evidence type="ECO:0000256" key="2">
    <source>
        <dbReference type="ARBA" id="ARBA00009717"/>
    </source>
</evidence>
<dbReference type="Gene3D" id="3.40.720.10">
    <property type="entry name" value="Alkaline Phosphatase, subunit A"/>
    <property type="match status" value="2"/>
</dbReference>
<feature type="region of interest" description="Disordered" evidence="8">
    <location>
        <begin position="476"/>
        <end position="498"/>
    </location>
</feature>